<reference evidence="2 3" key="1">
    <citation type="submission" date="2017-08" db="EMBL/GenBank/DDBJ databases">
        <title>Genome sequence of Streptomyces albireticuli NRRL B-1670.</title>
        <authorList>
            <person name="Graham D.E."/>
            <person name="Mahan K.M."/>
            <person name="Klingeman D.M."/>
            <person name="Hettich R.L."/>
            <person name="Parry R.J."/>
            <person name="Spain J.C."/>
        </authorList>
    </citation>
    <scope>NUCLEOTIDE SEQUENCE [LARGE SCALE GENOMIC DNA]</scope>
    <source>
        <strain evidence="2 3">NRRL B-1670</strain>
    </source>
</reference>
<dbReference type="AlphaFoldDB" id="A0A2A2DA61"/>
<keyword evidence="3" id="KW-1185">Reference proteome</keyword>
<evidence type="ECO:0000313" key="2">
    <source>
        <dbReference type="EMBL" id="PAU48405.1"/>
    </source>
</evidence>
<organism evidence="2 3">
    <name type="scientific">Streptomyces albireticuli</name>
    <dbReference type="NCBI Taxonomy" id="1940"/>
    <lineage>
        <taxon>Bacteria</taxon>
        <taxon>Bacillati</taxon>
        <taxon>Actinomycetota</taxon>
        <taxon>Actinomycetes</taxon>
        <taxon>Kitasatosporales</taxon>
        <taxon>Streptomycetaceae</taxon>
        <taxon>Streptomyces</taxon>
    </lineage>
</organism>
<evidence type="ECO:0000313" key="3">
    <source>
        <dbReference type="Proteomes" id="UP000218944"/>
    </source>
</evidence>
<gene>
    <name evidence="2" type="ORF">CK936_13515</name>
</gene>
<feature type="compositionally biased region" description="Polar residues" evidence="1">
    <location>
        <begin position="131"/>
        <end position="140"/>
    </location>
</feature>
<dbReference type="EMBL" id="NSJV01000254">
    <property type="protein sequence ID" value="PAU48405.1"/>
    <property type="molecule type" value="Genomic_DNA"/>
</dbReference>
<dbReference type="RefSeq" id="WP_095581203.1">
    <property type="nucleotide sequence ID" value="NZ_JAJQQS010000010.1"/>
</dbReference>
<name>A0A2A2DA61_9ACTN</name>
<comment type="caution">
    <text evidence="2">The sequence shown here is derived from an EMBL/GenBank/DDBJ whole genome shotgun (WGS) entry which is preliminary data.</text>
</comment>
<evidence type="ECO:0000256" key="1">
    <source>
        <dbReference type="SAM" id="MobiDB-lite"/>
    </source>
</evidence>
<proteinExistence type="predicted"/>
<dbReference type="Proteomes" id="UP000218944">
    <property type="component" value="Unassembled WGS sequence"/>
</dbReference>
<accession>A0A2A2DA61</accession>
<feature type="region of interest" description="Disordered" evidence="1">
    <location>
        <begin position="114"/>
        <end position="151"/>
    </location>
</feature>
<protein>
    <submittedName>
        <fullName evidence="2">Uncharacterized protein</fullName>
    </submittedName>
</protein>
<sequence length="151" mass="16104">MPDDADDVMGVITQQIEARFQMSVPELRQAVATAPHANEQATEVVYWHGLLAQAQVALERCEDDLVAVLSQDPVPLDDSVMDLAHRVNAAVTARDGRAMVVRFLLEPAALSKRGPGTWRGATVAASRGPALQTSAPTRPSTAAVPIRGATR</sequence>